<dbReference type="AlphaFoldDB" id="A0AA37TNP8"/>
<keyword evidence="2" id="KW-1185">Reference proteome</keyword>
<comment type="caution">
    <text evidence="1">The sequence shown here is derived from an EMBL/GenBank/DDBJ whole genome shotgun (WGS) entry which is preliminary data.</text>
</comment>
<proteinExistence type="predicted"/>
<evidence type="ECO:0000313" key="1">
    <source>
        <dbReference type="EMBL" id="GLS74363.1"/>
    </source>
</evidence>
<gene>
    <name evidence="1" type="ORF">GCM10007890_63810</name>
</gene>
<organism evidence="1 2">
    <name type="scientific">Methylobacterium tardum</name>
    <dbReference type="NCBI Taxonomy" id="374432"/>
    <lineage>
        <taxon>Bacteria</taxon>
        <taxon>Pseudomonadati</taxon>
        <taxon>Pseudomonadota</taxon>
        <taxon>Alphaproteobacteria</taxon>
        <taxon>Hyphomicrobiales</taxon>
        <taxon>Methylobacteriaceae</taxon>
        <taxon>Methylobacterium</taxon>
    </lineage>
</organism>
<protein>
    <submittedName>
        <fullName evidence="1">Uncharacterized protein</fullName>
    </submittedName>
</protein>
<sequence>MSNEDGFDRMARAAIRAHRLMALYGTPMMQHLSRLLLLEIGREIAARREAGAANDNPETSDDAAND</sequence>
<dbReference type="Proteomes" id="UP001157440">
    <property type="component" value="Unassembled WGS sequence"/>
</dbReference>
<name>A0AA37TNP8_9HYPH</name>
<dbReference type="EMBL" id="BSPL01000038">
    <property type="protein sequence ID" value="GLS74363.1"/>
    <property type="molecule type" value="Genomic_DNA"/>
</dbReference>
<dbReference type="RefSeq" id="WP_238195658.1">
    <property type="nucleotide sequence ID" value="NZ_BPQZ01000006.1"/>
</dbReference>
<reference evidence="2" key="1">
    <citation type="journal article" date="2019" name="Int. J. Syst. Evol. Microbiol.">
        <title>The Global Catalogue of Microorganisms (GCM) 10K type strain sequencing project: providing services to taxonomists for standard genome sequencing and annotation.</title>
        <authorList>
            <consortium name="The Broad Institute Genomics Platform"/>
            <consortium name="The Broad Institute Genome Sequencing Center for Infectious Disease"/>
            <person name="Wu L."/>
            <person name="Ma J."/>
        </authorList>
    </citation>
    <scope>NUCLEOTIDE SEQUENCE [LARGE SCALE GENOMIC DNA]</scope>
    <source>
        <strain evidence="2">NBRC 103632</strain>
    </source>
</reference>
<evidence type="ECO:0000313" key="2">
    <source>
        <dbReference type="Proteomes" id="UP001157440"/>
    </source>
</evidence>
<accession>A0AA37TNP8</accession>